<sequence length="308" mass="34662">MTVGSALGHITDYSGISGILPTHCDSTSTRVSRNIREESGIGWNIFYEFTRQLQPWELLTFDASFHMKVSFYGLYLRGSLYLNFPEFFVILFSWPVRSINALKRAFHFSLLRLHFWALLGFETPDAYSLALLYPETEDCSLYTLKPLAASTLELASPAPIPKTTKKIAQLSFNAGPRPDSNERLANSFWLSSIVRECGPPLLGRSYLVDNINLMTLPSLPRPWLCRRSSSNAKKFLLFFRRSLLPTSSIEQICASRTTDEKRFLLLTQGPCSIRTSNSHNMSVSLAIGPGSIRTSNSQVVNATQEFKV</sequence>
<organism evidence="1 2">
    <name type="scientific">Mycena metata</name>
    <dbReference type="NCBI Taxonomy" id="1033252"/>
    <lineage>
        <taxon>Eukaryota</taxon>
        <taxon>Fungi</taxon>
        <taxon>Dikarya</taxon>
        <taxon>Basidiomycota</taxon>
        <taxon>Agaricomycotina</taxon>
        <taxon>Agaricomycetes</taxon>
        <taxon>Agaricomycetidae</taxon>
        <taxon>Agaricales</taxon>
        <taxon>Marasmiineae</taxon>
        <taxon>Mycenaceae</taxon>
        <taxon>Mycena</taxon>
    </lineage>
</organism>
<gene>
    <name evidence="1" type="ORF">B0H16DRAFT_1457602</name>
</gene>
<name>A0AAD7NDZ8_9AGAR</name>
<evidence type="ECO:0000313" key="1">
    <source>
        <dbReference type="EMBL" id="KAJ7758037.1"/>
    </source>
</evidence>
<dbReference type="EMBL" id="JARKIB010000043">
    <property type="protein sequence ID" value="KAJ7758037.1"/>
    <property type="molecule type" value="Genomic_DNA"/>
</dbReference>
<comment type="caution">
    <text evidence="1">The sequence shown here is derived from an EMBL/GenBank/DDBJ whole genome shotgun (WGS) entry which is preliminary data.</text>
</comment>
<dbReference type="AlphaFoldDB" id="A0AAD7NDZ8"/>
<keyword evidence="2" id="KW-1185">Reference proteome</keyword>
<reference evidence="1" key="1">
    <citation type="submission" date="2023-03" db="EMBL/GenBank/DDBJ databases">
        <title>Massive genome expansion in bonnet fungi (Mycena s.s.) driven by repeated elements and novel gene families across ecological guilds.</title>
        <authorList>
            <consortium name="Lawrence Berkeley National Laboratory"/>
            <person name="Harder C.B."/>
            <person name="Miyauchi S."/>
            <person name="Viragh M."/>
            <person name="Kuo A."/>
            <person name="Thoen E."/>
            <person name="Andreopoulos B."/>
            <person name="Lu D."/>
            <person name="Skrede I."/>
            <person name="Drula E."/>
            <person name="Henrissat B."/>
            <person name="Morin E."/>
            <person name="Kohler A."/>
            <person name="Barry K."/>
            <person name="LaButti K."/>
            <person name="Morin E."/>
            <person name="Salamov A."/>
            <person name="Lipzen A."/>
            <person name="Mereny Z."/>
            <person name="Hegedus B."/>
            <person name="Baldrian P."/>
            <person name="Stursova M."/>
            <person name="Weitz H."/>
            <person name="Taylor A."/>
            <person name="Grigoriev I.V."/>
            <person name="Nagy L.G."/>
            <person name="Martin F."/>
            <person name="Kauserud H."/>
        </authorList>
    </citation>
    <scope>NUCLEOTIDE SEQUENCE</scope>
    <source>
        <strain evidence="1">CBHHK182m</strain>
    </source>
</reference>
<protein>
    <submittedName>
        <fullName evidence="1">Uncharacterized protein</fullName>
    </submittedName>
</protein>
<accession>A0AAD7NDZ8</accession>
<evidence type="ECO:0000313" key="2">
    <source>
        <dbReference type="Proteomes" id="UP001215598"/>
    </source>
</evidence>
<proteinExistence type="predicted"/>
<dbReference type="Proteomes" id="UP001215598">
    <property type="component" value="Unassembled WGS sequence"/>
</dbReference>